<feature type="chain" id="PRO_5017679245" description="S-layer family protein" evidence="1">
    <location>
        <begin position="35"/>
        <end position="446"/>
    </location>
</feature>
<feature type="signal peptide" evidence="1">
    <location>
        <begin position="1"/>
        <end position="34"/>
    </location>
</feature>
<dbReference type="RefSeq" id="WP_115994661.1">
    <property type="nucleotide sequence ID" value="NZ_QRDY01000016.1"/>
</dbReference>
<organism evidence="2 3">
    <name type="scientific">Cohnella lupini</name>
    <dbReference type="NCBI Taxonomy" id="1294267"/>
    <lineage>
        <taxon>Bacteria</taxon>
        <taxon>Bacillati</taxon>
        <taxon>Bacillota</taxon>
        <taxon>Bacilli</taxon>
        <taxon>Bacillales</taxon>
        <taxon>Paenibacillaceae</taxon>
        <taxon>Cohnella</taxon>
    </lineage>
</organism>
<evidence type="ECO:0000256" key="1">
    <source>
        <dbReference type="SAM" id="SignalP"/>
    </source>
</evidence>
<comment type="caution">
    <text evidence="2">The sequence shown here is derived from an EMBL/GenBank/DDBJ whole genome shotgun (WGS) entry which is preliminary data.</text>
</comment>
<evidence type="ECO:0000313" key="2">
    <source>
        <dbReference type="EMBL" id="RED55693.1"/>
    </source>
</evidence>
<dbReference type="EMBL" id="QRDY01000016">
    <property type="protein sequence ID" value="RED55693.1"/>
    <property type="molecule type" value="Genomic_DNA"/>
</dbReference>
<dbReference type="OrthoDB" id="5845122at2"/>
<accession>A0A3D9I1R8</accession>
<keyword evidence="3" id="KW-1185">Reference proteome</keyword>
<evidence type="ECO:0000313" key="3">
    <source>
        <dbReference type="Proteomes" id="UP000256869"/>
    </source>
</evidence>
<keyword evidence="1" id="KW-0732">Signal</keyword>
<evidence type="ECO:0008006" key="4">
    <source>
        <dbReference type="Google" id="ProtNLM"/>
    </source>
</evidence>
<reference evidence="2 3" key="1">
    <citation type="submission" date="2018-07" db="EMBL/GenBank/DDBJ databases">
        <title>Genomic Encyclopedia of Type Strains, Phase III (KMG-III): the genomes of soil and plant-associated and newly described type strains.</title>
        <authorList>
            <person name="Whitman W."/>
        </authorList>
    </citation>
    <scope>NUCLEOTIDE SEQUENCE [LARGE SCALE GENOMIC DNA]</scope>
    <source>
        <strain evidence="2 3">CECT 8236</strain>
    </source>
</reference>
<dbReference type="AlphaFoldDB" id="A0A3D9I1R8"/>
<proteinExistence type="predicted"/>
<dbReference type="Proteomes" id="UP000256869">
    <property type="component" value="Unassembled WGS sequence"/>
</dbReference>
<sequence>MIRLSQFRFKIVLAFLMLGLLLVSARGAPSSVLAADADSDSISRGDFIQQLVSSAELLPPQSSELGNEPYIQAAIGAGWIKPQDFAKGDWTTPITRTEVAKLTVIASKKHMIGSKEKPDDLKWFYLAMSNGIMTSFSEVDRLGKYEKVTIQEAQAICTRFSQVLDGNTLPIDKRATSVAEIMWHRTNMMTMFNHYLYNLYDEKGQVIGTKKKGTHEDPYRQQTTRASWDYLLTSADKQYQTEMTGLYVIDLDDPKDPYLNKIPGRLNEFYWEPRDFETSYITVDGKKVETRTKHSLAKVKDAYLVVLNQKVLINKISFREKQWALAGLYKEGAMDLSLRGVAVYPENTKEHNAFLEQERTGKLLTWNYVFKPTLFKHPSQNHYTEIRDKKYKMYVIPKKALSTSRMSVTLNFGISSTVSATHNLFTFNIGGYALQSSKATFPVELT</sequence>
<gene>
    <name evidence="2" type="ORF">DFP95_11619</name>
</gene>
<protein>
    <recommendedName>
        <fullName evidence="4">S-layer family protein</fullName>
    </recommendedName>
</protein>
<name>A0A3D9I1R8_9BACL</name>